<dbReference type="AlphaFoldDB" id="A0A165K3N9"/>
<protein>
    <submittedName>
        <fullName evidence="1">Uncharacterized protein</fullName>
    </submittedName>
</protein>
<accession>A0A165K3N9</accession>
<name>A0A165K3N9_9BASI</name>
<gene>
    <name evidence="1" type="ORF">CALCODRAFT_139572</name>
</gene>
<dbReference type="EMBL" id="KV423915">
    <property type="protein sequence ID" value="KZT62635.1"/>
    <property type="molecule type" value="Genomic_DNA"/>
</dbReference>
<keyword evidence="2" id="KW-1185">Reference proteome</keyword>
<evidence type="ECO:0000313" key="2">
    <source>
        <dbReference type="Proteomes" id="UP000076842"/>
    </source>
</evidence>
<organism evidence="1 2">
    <name type="scientific">Calocera cornea HHB12733</name>
    <dbReference type="NCBI Taxonomy" id="1353952"/>
    <lineage>
        <taxon>Eukaryota</taxon>
        <taxon>Fungi</taxon>
        <taxon>Dikarya</taxon>
        <taxon>Basidiomycota</taxon>
        <taxon>Agaricomycotina</taxon>
        <taxon>Dacrymycetes</taxon>
        <taxon>Dacrymycetales</taxon>
        <taxon>Dacrymycetaceae</taxon>
        <taxon>Calocera</taxon>
    </lineage>
</organism>
<reference evidence="1 2" key="1">
    <citation type="journal article" date="2016" name="Mol. Biol. Evol.">
        <title>Comparative Genomics of Early-Diverging Mushroom-Forming Fungi Provides Insights into the Origins of Lignocellulose Decay Capabilities.</title>
        <authorList>
            <person name="Nagy L.G."/>
            <person name="Riley R."/>
            <person name="Tritt A."/>
            <person name="Adam C."/>
            <person name="Daum C."/>
            <person name="Floudas D."/>
            <person name="Sun H."/>
            <person name="Yadav J.S."/>
            <person name="Pangilinan J."/>
            <person name="Larsson K.H."/>
            <person name="Matsuura K."/>
            <person name="Barry K."/>
            <person name="Labutti K."/>
            <person name="Kuo R."/>
            <person name="Ohm R.A."/>
            <person name="Bhattacharya S.S."/>
            <person name="Shirouzu T."/>
            <person name="Yoshinaga Y."/>
            <person name="Martin F.M."/>
            <person name="Grigoriev I.V."/>
            <person name="Hibbett D.S."/>
        </authorList>
    </citation>
    <scope>NUCLEOTIDE SEQUENCE [LARGE SCALE GENOMIC DNA]</scope>
    <source>
        <strain evidence="1 2">HHB12733</strain>
    </source>
</reference>
<evidence type="ECO:0000313" key="1">
    <source>
        <dbReference type="EMBL" id="KZT62635.1"/>
    </source>
</evidence>
<sequence>MRQHRVWAITSPCGPVKRPSALSFSSPQRRHFVFPPFPARLHSLESSRVPNHLIIRRGPTELLTGADAPICRSRDRTCQRSGHV</sequence>
<dbReference type="InParanoid" id="A0A165K3N9"/>
<dbReference type="Proteomes" id="UP000076842">
    <property type="component" value="Unassembled WGS sequence"/>
</dbReference>
<proteinExistence type="predicted"/>